<accession>A0ABW4YG40</accession>
<dbReference type="Gene3D" id="3.40.50.300">
    <property type="entry name" value="P-loop containing nucleotide triphosphate hydrolases"/>
    <property type="match status" value="1"/>
</dbReference>
<sequence>MRKTSIIISHRLGITRYADKILVLKDGNLVEAGSHDELISINGEYKKMYHAQAQWYQNDTVQM</sequence>
<dbReference type="SUPFAM" id="SSF52540">
    <property type="entry name" value="P-loop containing nucleoside triphosphate hydrolases"/>
    <property type="match status" value="1"/>
</dbReference>
<dbReference type="InterPro" id="IPR039421">
    <property type="entry name" value="Type_1_exporter"/>
</dbReference>
<dbReference type="PANTHER" id="PTHR43394:SF1">
    <property type="entry name" value="ATP-BINDING CASSETTE SUB-FAMILY B MEMBER 10, MITOCHONDRIAL"/>
    <property type="match status" value="1"/>
</dbReference>
<dbReference type="PANTHER" id="PTHR43394">
    <property type="entry name" value="ATP-DEPENDENT PERMEASE MDL1, MITOCHONDRIAL"/>
    <property type="match status" value="1"/>
</dbReference>
<comment type="caution">
    <text evidence="1">The sequence shown here is derived from an EMBL/GenBank/DDBJ whole genome shotgun (WGS) entry which is preliminary data.</text>
</comment>
<dbReference type="EMBL" id="JBHUHO010000007">
    <property type="protein sequence ID" value="MFD2114618.1"/>
    <property type="molecule type" value="Genomic_DNA"/>
</dbReference>
<dbReference type="RefSeq" id="WP_377769631.1">
    <property type="nucleotide sequence ID" value="NZ_JBHUHO010000007.1"/>
</dbReference>
<organism evidence="1 2">
    <name type="scientific">Paenibacillus yanchengensis</name>
    <dbReference type="NCBI Taxonomy" id="2035833"/>
    <lineage>
        <taxon>Bacteria</taxon>
        <taxon>Bacillati</taxon>
        <taxon>Bacillota</taxon>
        <taxon>Bacilli</taxon>
        <taxon>Bacillales</taxon>
        <taxon>Paenibacillaceae</taxon>
        <taxon>Paenibacillus</taxon>
    </lineage>
</organism>
<dbReference type="InterPro" id="IPR027417">
    <property type="entry name" value="P-loop_NTPase"/>
</dbReference>
<dbReference type="Proteomes" id="UP001597362">
    <property type="component" value="Unassembled WGS sequence"/>
</dbReference>
<name>A0ABW4YG40_9BACL</name>
<evidence type="ECO:0008006" key="3">
    <source>
        <dbReference type="Google" id="ProtNLM"/>
    </source>
</evidence>
<evidence type="ECO:0000313" key="2">
    <source>
        <dbReference type="Proteomes" id="UP001597362"/>
    </source>
</evidence>
<protein>
    <recommendedName>
        <fullName evidence="3">ABC transporter ATP-binding protein</fullName>
    </recommendedName>
</protein>
<reference evidence="2" key="1">
    <citation type="journal article" date="2019" name="Int. J. Syst. Evol. Microbiol.">
        <title>The Global Catalogue of Microorganisms (GCM) 10K type strain sequencing project: providing services to taxonomists for standard genome sequencing and annotation.</title>
        <authorList>
            <consortium name="The Broad Institute Genomics Platform"/>
            <consortium name="The Broad Institute Genome Sequencing Center for Infectious Disease"/>
            <person name="Wu L."/>
            <person name="Ma J."/>
        </authorList>
    </citation>
    <scope>NUCLEOTIDE SEQUENCE [LARGE SCALE GENOMIC DNA]</scope>
    <source>
        <strain evidence="2">GH52</strain>
    </source>
</reference>
<keyword evidence="2" id="KW-1185">Reference proteome</keyword>
<proteinExistence type="predicted"/>
<evidence type="ECO:0000313" key="1">
    <source>
        <dbReference type="EMBL" id="MFD2114618.1"/>
    </source>
</evidence>
<gene>
    <name evidence="1" type="ORF">ACFSJH_02505</name>
</gene>